<proteinExistence type="predicted"/>
<evidence type="ECO:0000313" key="2">
    <source>
        <dbReference type="Proteomes" id="UP000571817"/>
    </source>
</evidence>
<gene>
    <name evidence="1" type="ORF">HNR15_003101</name>
</gene>
<dbReference type="RefSeq" id="WP_179483231.1">
    <property type="nucleotide sequence ID" value="NZ_JACCFW010000001.1"/>
</dbReference>
<keyword evidence="2" id="KW-1185">Reference proteome</keyword>
<accession>A0A853DH77</accession>
<protein>
    <submittedName>
        <fullName evidence="1">Uncharacterized protein</fullName>
    </submittedName>
</protein>
<dbReference type="Proteomes" id="UP000571817">
    <property type="component" value="Unassembled WGS sequence"/>
</dbReference>
<reference evidence="1 2" key="1">
    <citation type="submission" date="2020-07" db="EMBL/GenBank/DDBJ databases">
        <title>Sequencing the genomes of 1000 actinobacteria strains.</title>
        <authorList>
            <person name="Klenk H.-P."/>
        </authorList>
    </citation>
    <scope>NUCLEOTIDE SEQUENCE [LARGE SCALE GENOMIC DNA]</scope>
    <source>
        <strain evidence="1 2">DSM 29531</strain>
    </source>
</reference>
<organism evidence="1 2">
    <name type="scientific">Allobranchiibius huperziae</name>
    <dbReference type="NCBI Taxonomy" id="1874116"/>
    <lineage>
        <taxon>Bacteria</taxon>
        <taxon>Bacillati</taxon>
        <taxon>Actinomycetota</taxon>
        <taxon>Actinomycetes</taxon>
        <taxon>Micrococcales</taxon>
        <taxon>Dermacoccaceae</taxon>
        <taxon>Allobranchiibius</taxon>
    </lineage>
</organism>
<comment type="caution">
    <text evidence="1">The sequence shown here is derived from an EMBL/GenBank/DDBJ whole genome shotgun (WGS) entry which is preliminary data.</text>
</comment>
<dbReference type="AlphaFoldDB" id="A0A853DH77"/>
<sequence>MNTSPAAGATTTSLSFNRLRRTLAAVAAGAGVAVVGISAMPGTAHAAGVATGYRYVPASSDRAASSVTPTSLPAQNLESSAVLRYTVTADGSLRRI</sequence>
<name>A0A853DH77_9MICO</name>
<evidence type="ECO:0000313" key="1">
    <source>
        <dbReference type="EMBL" id="NYJ76138.1"/>
    </source>
</evidence>
<dbReference type="EMBL" id="JACCFW010000001">
    <property type="protein sequence ID" value="NYJ76138.1"/>
    <property type="molecule type" value="Genomic_DNA"/>
</dbReference>